<dbReference type="NCBIfam" id="TIGR03876">
    <property type="entry name" value="cas_csaX"/>
    <property type="match status" value="1"/>
</dbReference>
<gene>
    <name evidence="1" type="ordered locus">Ahos_1741</name>
</gene>
<dbReference type="KEGG" id="aho:Ahos_1741"/>
<proteinExistence type="predicted"/>
<evidence type="ECO:0000313" key="1">
    <source>
        <dbReference type="EMBL" id="AEE94618.1"/>
    </source>
</evidence>
<dbReference type="GeneID" id="10601241"/>
<dbReference type="Proteomes" id="UP000008458">
    <property type="component" value="Chromosome"/>
</dbReference>
<accession>F4B6S5</accession>
<dbReference type="InterPro" id="IPR022297">
    <property type="entry name" value="CRISPR-assoc_prot_CsaX"/>
</dbReference>
<keyword evidence="2" id="KW-1185">Reference proteome</keyword>
<dbReference type="eggNOG" id="arCOG07299">
    <property type="taxonomic scope" value="Archaea"/>
</dbReference>
<organism evidence="1 2">
    <name type="scientific">Acidianus hospitalis (strain W1)</name>
    <dbReference type="NCBI Taxonomy" id="933801"/>
    <lineage>
        <taxon>Archaea</taxon>
        <taxon>Thermoproteota</taxon>
        <taxon>Thermoprotei</taxon>
        <taxon>Sulfolobales</taxon>
        <taxon>Sulfolobaceae</taxon>
        <taxon>Acidianus</taxon>
    </lineage>
</organism>
<dbReference type="RefSeq" id="WP_013776533.1">
    <property type="nucleotide sequence ID" value="NC_015518.1"/>
</dbReference>
<dbReference type="EMBL" id="CP002535">
    <property type="protein sequence ID" value="AEE94618.1"/>
    <property type="molecule type" value="Genomic_DNA"/>
</dbReference>
<reference evidence="1 2" key="1">
    <citation type="journal article" date="2011" name="Extremophiles">
        <title>Genomic analysis of Acidianus hospitalis W1 a host for studying crenarchaeal virus and plasmid life cycles.</title>
        <authorList>
            <person name="You X.Y."/>
            <person name="Liu C."/>
            <person name="Wang S.Y."/>
            <person name="Jiang C.Y."/>
            <person name="Shah S.A."/>
            <person name="Prangishvili D."/>
            <person name="She Q."/>
            <person name="Liu S.J."/>
            <person name="Garrett R.A."/>
        </authorList>
    </citation>
    <scope>NUCLEOTIDE SEQUENCE [LARGE SCALE GENOMIC DNA]</scope>
    <source>
        <strain evidence="1 2">W1</strain>
    </source>
</reference>
<dbReference type="OrthoDB" id="40423at2157"/>
<dbReference type="STRING" id="933801.Ahos_1741"/>
<protein>
    <submittedName>
        <fullName evidence="1">CRISPR associated protein, CsaX</fullName>
    </submittedName>
</protein>
<sequence length="327" mass="36869">MRIPLYNIFGDSYVKQVAIEAGKYEILRNAIEIDDNSLKEVLKIAGDIAKSREEKIKNKIVNILPLSGNDKRAWEKILKCYNFGNIATLSEVLYKFSPEAEKCNVDTAPSFVKPEFYEYARIPGIPGGSKSKMSVDGSYLVVAAAGWVLTRLGKVKVNEGNWLGVQLFTTTKSNLYKILENIKYIPGIKPETAFAIWIADKIINVNLNVYTLKVYLISDAVGQSPTTIEEGFVLDLNKLLMNKEMINDDIVYIASDALNIDSNTRNYSAKIINLVYEVISGSKRIEDLLYFANRDLIMISESNDERIPLLKRISRYANYLSNVTTFS</sequence>
<evidence type="ECO:0000313" key="2">
    <source>
        <dbReference type="Proteomes" id="UP000008458"/>
    </source>
</evidence>
<name>F4B6S5_ACIHW</name>
<reference key="2">
    <citation type="journal article" date="2011" name="Extremophiles">
        <title>Genomic analyses of Acidianus hospitalis W1 a host for studying crenarchaeal virus and plasmid life cycles.</title>
        <authorList>
            <person name="You X.Y."/>
            <person name="Liu C."/>
            <person name="Wang S.Y."/>
            <person name="Jiang C.Y."/>
            <person name="Shah S.A."/>
            <person name="Prangishvili D."/>
            <person name="Liu S.J."/>
            <person name="Garrett R.A."/>
        </authorList>
    </citation>
    <scope>NUCLEOTIDE SEQUENCE</scope>
    <source>
        <strain>W1</strain>
    </source>
</reference>
<dbReference type="HOGENOM" id="CLU_848874_0_0_2"/>
<dbReference type="AlphaFoldDB" id="F4B6S5"/>